<name>A0ACC5XW46_PANGG</name>
<gene>
    <name evidence="1" type="ORF">PGIGA_G00173040</name>
</gene>
<reference evidence="1 2" key="1">
    <citation type="journal article" date="2022" name="bioRxiv">
        <title>An ancient truncated duplication of the anti-Mullerian hormone receptor type 2 gene is a potential conserved master sex determinant in the Pangasiidae catfish family.</title>
        <authorList>
            <person name="Wen M."/>
            <person name="Pan Q."/>
            <person name="Jouanno E."/>
            <person name="Montfort J."/>
            <person name="Zahm M."/>
            <person name="Cabau C."/>
            <person name="Klopp C."/>
            <person name="Iampietro C."/>
            <person name="Roques C."/>
            <person name="Bouchez O."/>
            <person name="Castinel A."/>
            <person name="Donnadieu C."/>
            <person name="Parrinello H."/>
            <person name="Poncet C."/>
            <person name="Belmonte E."/>
            <person name="Gautier V."/>
            <person name="Avarre J.-C."/>
            <person name="Dugue R."/>
            <person name="Gustiano R."/>
            <person name="Ha T.T.T."/>
            <person name="Campet M."/>
            <person name="Sriphairoj K."/>
            <person name="Ribolli J."/>
            <person name="de Almeida F.L."/>
            <person name="Desvignes T."/>
            <person name="Postlethwait J.H."/>
            <person name="Bucao C.F."/>
            <person name="Robinson-Rechavi M."/>
            <person name="Bobe J."/>
            <person name="Herpin A."/>
            <person name="Guiguen Y."/>
        </authorList>
    </citation>
    <scope>NUCLEOTIDE SEQUENCE [LARGE SCALE GENOMIC DNA]</scope>
    <source>
        <strain evidence="1">YG-Dec2019</strain>
    </source>
</reference>
<keyword evidence="2" id="KW-1185">Reference proteome</keyword>
<proteinExistence type="predicted"/>
<dbReference type="EMBL" id="CM040481">
    <property type="protein sequence ID" value="MCI4394815.1"/>
    <property type="molecule type" value="Genomic_DNA"/>
</dbReference>
<feature type="non-terminal residue" evidence="1">
    <location>
        <position position="1"/>
    </location>
</feature>
<accession>A0ACC5XW46</accession>
<evidence type="ECO:0000313" key="2">
    <source>
        <dbReference type="Proteomes" id="UP000829447"/>
    </source>
</evidence>
<organism evidence="1 2">
    <name type="scientific">Pangasianodon gigas</name>
    <name type="common">Mekong giant catfish</name>
    <name type="synonym">Pangasius gigas</name>
    <dbReference type="NCBI Taxonomy" id="30993"/>
    <lineage>
        <taxon>Eukaryota</taxon>
        <taxon>Metazoa</taxon>
        <taxon>Chordata</taxon>
        <taxon>Craniata</taxon>
        <taxon>Vertebrata</taxon>
        <taxon>Euteleostomi</taxon>
        <taxon>Actinopterygii</taxon>
        <taxon>Neopterygii</taxon>
        <taxon>Teleostei</taxon>
        <taxon>Ostariophysi</taxon>
        <taxon>Siluriformes</taxon>
        <taxon>Pangasiidae</taxon>
        <taxon>Pangasianodon</taxon>
    </lineage>
</organism>
<evidence type="ECO:0000313" key="1">
    <source>
        <dbReference type="EMBL" id="MCI4394815.1"/>
    </source>
</evidence>
<comment type="caution">
    <text evidence="1">The sequence shown here is derived from an EMBL/GenBank/DDBJ whole genome shotgun (WGS) entry which is preliminary data.</text>
</comment>
<dbReference type="Proteomes" id="UP000829447">
    <property type="component" value="Linkage Group LG28"/>
</dbReference>
<sequence length="70" mass="8051">FQSFEEGVNQILDLIFTHPTIHVSQQKSKFIRLSDIFPISNCPVGACVHFSLRFLFSADRSGTRRDRLLL</sequence>
<protein>
    <submittedName>
        <fullName evidence="1">Uncharacterized protein</fullName>
    </submittedName>
</protein>